<proteinExistence type="predicted"/>
<comment type="caution">
    <text evidence="2">The sequence shown here is derived from an EMBL/GenBank/DDBJ whole genome shotgun (WGS) entry which is preliminary data.</text>
</comment>
<keyword evidence="1" id="KW-1133">Transmembrane helix</keyword>
<keyword evidence="1" id="KW-0472">Membrane</keyword>
<sequence>MNRKGMKTLELVSLILLSLLILMLLTGWQSMPDTVALLKDQRGHTILSGSRYLLLFFLAVTLLIYGFTQWLKASKYIDRRLEAYPMDSLTRYYKKERILYGLMTLRCELLVLIALIELNIIARVNVTPSVLFMTVMLAATLLYEKFSLKNLVK</sequence>
<dbReference type="OrthoDB" id="9900200at2"/>
<feature type="transmembrane region" description="Helical" evidence="1">
    <location>
        <begin position="51"/>
        <end position="71"/>
    </location>
</feature>
<dbReference type="EMBL" id="QJKH01000007">
    <property type="protein sequence ID" value="PXX78581.1"/>
    <property type="molecule type" value="Genomic_DNA"/>
</dbReference>
<dbReference type="AlphaFoldDB" id="A0A318KL28"/>
<protein>
    <recommendedName>
        <fullName evidence="4">DUF1648 domain-containing protein</fullName>
    </recommendedName>
</protein>
<organism evidence="2 3">
    <name type="scientific">Dielma fastidiosa</name>
    <dbReference type="NCBI Taxonomy" id="1034346"/>
    <lineage>
        <taxon>Bacteria</taxon>
        <taxon>Bacillati</taxon>
        <taxon>Bacillota</taxon>
        <taxon>Erysipelotrichia</taxon>
        <taxon>Erysipelotrichales</taxon>
        <taxon>Erysipelotrichaceae</taxon>
        <taxon>Dielma</taxon>
    </lineage>
</organism>
<keyword evidence="3" id="KW-1185">Reference proteome</keyword>
<evidence type="ECO:0000313" key="2">
    <source>
        <dbReference type="EMBL" id="PXX78581.1"/>
    </source>
</evidence>
<keyword evidence="1" id="KW-0812">Transmembrane</keyword>
<dbReference type="RefSeq" id="WP_022939206.1">
    <property type="nucleotide sequence ID" value="NZ_CABKRQ010000008.1"/>
</dbReference>
<evidence type="ECO:0000313" key="3">
    <source>
        <dbReference type="Proteomes" id="UP000247612"/>
    </source>
</evidence>
<reference evidence="2 3" key="1">
    <citation type="submission" date="2018-05" db="EMBL/GenBank/DDBJ databases">
        <title>Genomic Encyclopedia of Type Strains, Phase IV (KMG-IV): sequencing the most valuable type-strain genomes for metagenomic binning, comparative biology and taxonomic classification.</title>
        <authorList>
            <person name="Goeker M."/>
        </authorList>
    </citation>
    <scope>NUCLEOTIDE SEQUENCE [LARGE SCALE GENOMIC DNA]</scope>
    <source>
        <strain evidence="2 3">JC118</strain>
    </source>
</reference>
<feature type="transmembrane region" description="Helical" evidence="1">
    <location>
        <begin position="126"/>
        <end position="143"/>
    </location>
</feature>
<feature type="transmembrane region" description="Helical" evidence="1">
    <location>
        <begin position="98"/>
        <end position="120"/>
    </location>
</feature>
<evidence type="ECO:0000256" key="1">
    <source>
        <dbReference type="SAM" id="Phobius"/>
    </source>
</evidence>
<dbReference type="STRING" id="1034346.GCA_000313565_02931"/>
<dbReference type="Proteomes" id="UP000247612">
    <property type="component" value="Unassembled WGS sequence"/>
</dbReference>
<gene>
    <name evidence="2" type="ORF">DES51_107122</name>
</gene>
<accession>A0A318KL28</accession>
<name>A0A318KL28_9FIRM</name>
<evidence type="ECO:0008006" key="4">
    <source>
        <dbReference type="Google" id="ProtNLM"/>
    </source>
</evidence>